<dbReference type="Pfam" id="PF01619">
    <property type="entry name" value="Pro_dh"/>
    <property type="match status" value="1"/>
</dbReference>
<proteinExistence type="predicted"/>
<dbReference type="Proteomes" id="UP000647339">
    <property type="component" value="Unassembled WGS sequence"/>
</dbReference>
<protein>
    <submittedName>
        <fullName evidence="3">Proline dehydrogenase</fullName>
    </submittedName>
</protein>
<evidence type="ECO:0000259" key="2">
    <source>
        <dbReference type="Pfam" id="PF01619"/>
    </source>
</evidence>
<dbReference type="SUPFAM" id="SSF51730">
    <property type="entry name" value="FAD-linked oxidoreductase"/>
    <property type="match status" value="1"/>
</dbReference>
<name>A0ABQ1UJT2_9BACT</name>
<dbReference type="EMBL" id="BMIU01000002">
    <property type="protein sequence ID" value="GGF19844.1"/>
    <property type="molecule type" value="Genomic_DNA"/>
</dbReference>
<evidence type="ECO:0000313" key="4">
    <source>
        <dbReference type="Proteomes" id="UP000647339"/>
    </source>
</evidence>
<dbReference type="InterPro" id="IPR015659">
    <property type="entry name" value="Proline_oxidase"/>
</dbReference>
<gene>
    <name evidence="3" type="primary">putA</name>
    <name evidence="3" type="ORF">GCM10011339_04810</name>
</gene>
<keyword evidence="4" id="KW-1185">Reference proteome</keyword>
<dbReference type="RefSeq" id="WP_137400812.1">
    <property type="nucleotide sequence ID" value="NZ_BMIU01000002.1"/>
</dbReference>
<comment type="caution">
    <text evidence="3">The sequence shown here is derived from an EMBL/GenBank/DDBJ whole genome shotgun (WGS) entry which is preliminary data.</text>
</comment>
<reference evidence="4" key="1">
    <citation type="journal article" date="2019" name="Int. J. Syst. Evol. Microbiol.">
        <title>The Global Catalogue of Microorganisms (GCM) 10K type strain sequencing project: providing services to taxonomists for standard genome sequencing and annotation.</title>
        <authorList>
            <consortium name="The Broad Institute Genomics Platform"/>
            <consortium name="The Broad Institute Genome Sequencing Center for Infectious Disease"/>
            <person name="Wu L."/>
            <person name="Ma J."/>
        </authorList>
    </citation>
    <scope>NUCLEOTIDE SEQUENCE [LARGE SCALE GENOMIC DNA]</scope>
    <source>
        <strain evidence="4">CGMCC 1.15407</strain>
    </source>
</reference>
<evidence type="ECO:0000256" key="1">
    <source>
        <dbReference type="ARBA" id="ARBA00023002"/>
    </source>
</evidence>
<dbReference type="Gene3D" id="3.20.20.220">
    <property type="match status" value="1"/>
</dbReference>
<evidence type="ECO:0000313" key="3">
    <source>
        <dbReference type="EMBL" id="GGF19844.1"/>
    </source>
</evidence>
<dbReference type="PANTHER" id="PTHR13914:SF0">
    <property type="entry name" value="PROLINE DEHYDROGENASE 1, MITOCHONDRIAL"/>
    <property type="match status" value="1"/>
</dbReference>
<feature type="domain" description="Proline dehydrogenase" evidence="2">
    <location>
        <begin position="79"/>
        <end position="377"/>
    </location>
</feature>
<organism evidence="3 4">
    <name type="scientific">Echinicola rosea</name>
    <dbReference type="NCBI Taxonomy" id="1807691"/>
    <lineage>
        <taxon>Bacteria</taxon>
        <taxon>Pseudomonadati</taxon>
        <taxon>Bacteroidota</taxon>
        <taxon>Cytophagia</taxon>
        <taxon>Cytophagales</taxon>
        <taxon>Cyclobacteriaceae</taxon>
        <taxon>Echinicola</taxon>
    </lineage>
</organism>
<dbReference type="InterPro" id="IPR029041">
    <property type="entry name" value="FAD-linked_oxidoreductase-like"/>
</dbReference>
<dbReference type="InterPro" id="IPR002872">
    <property type="entry name" value="Proline_DH_dom"/>
</dbReference>
<keyword evidence="1" id="KW-0560">Oxidoreductase</keyword>
<accession>A0ABQ1UJT2</accession>
<sequence>MNTKPNISFENTEIAFASRTDVELRKMYLFFAVMDKNWAVSIGTNLSAIAFKLRLPVKGIMKKTIFGHFCGGESVEDCAKSIKELQEFGIGTILDYSVEGTGTEKSYDFTRDEILRTIKRSAGASEIPFSVFKVTGLGSYKIMTKVQAGEKLSAKEQEAFERLKDRVDTLCKAAYENDVRIMIDGEESWFQDVIDDMAYEAMEKYNKEKAIVYNTFQMYRKDMLGLLIKAHEEAELKGYHVGAKLVRGAYMEKERDRAEDRGYPSPIHDTKEDTDNAYNDALKFSMENKDRIYLVSGSHNELSNIILTELMNLHGVEANDKRVFFSQLYGMSDNISYNLAFAGYNVAKYVPYGPVESVMPYLYRRASENTSVAGQSSREFELIKNEMARRASLKKTII</sequence>
<dbReference type="PANTHER" id="PTHR13914">
    <property type="entry name" value="PROLINE OXIDASE"/>
    <property type="match status" value="1"/>
</dbReference>